<evidence type="ECO:0000313" key="12">
    <source>
        <dbReference type="EMBL" id="MBP5857023.1"/>
    </source>
</evidence>
<dbReference type="GO" id="GO:0046872">
    <property type="term" value="F:metal ion binding"/>
    <property type="evidence" value="ECO:0007669"/>
    <property type="project" value="UniProtKB-KW"/>
</dbReference>
<dbReference type="Pfam" id="PF00266">
    <property type="entry name" value="Aminotran_5"/>
    <property type="match status" value="1"/>
</dbReference>
<keyword evidence="6" id="KW-0479">Metal-binding</keyword>
<dbReference type="SUPFAM" id="SSF53383">
    <property type="entry name" value="PLP-dependent transferases"/>
    <property type="match status" value="1"/>
</dbReference>
<dbReference type="InterPro" id="IPR015421">
    <property type="entry name" value="PyrdxlP-dep_Trfase_major"/>
</dbReference>
<evidence type="ECO:0000256" key="1">
    <source>
        <dbReference type="ARBA" id="ARBA00001933"/>
    </source>
</evidence>
<evidence type="ECO:0000256" key="3">
    <source>
        <dbReference type="ARBA" id="ARBA00006490"/>
    </source>
</evidence>
<evidence type="ECO:0000256" key="6">
    <source>
        <dbReference type="ARBA" id="ARBA00022723"/>
    </source>
</evidence>
<evidence type="ECO:0000256" key="5">
    <source>
        <dbReference type="ARBA" id="ARBA00022679"/>
    </source>
</evidence>
<comment type="catalytic activity">
    <reaction evidence="10">
        <text>(sulfur carrier)-H + L-cysteine = (sulfur carrier)-SH + L-alanine</text>
        <dbReference type="Rhea" id="RHEA:43892"/>
        <dbReference type="Rhea" id="RHEA-COMP:14737"/>
        <dbReference type="Rhea" id="RHEA-COMP:14739"/>
        <dbReference type="ChEBI" id="CHEBI:29917"/>
        <dbReference type="ChEBI" id="CHEBI:35235"/>
        <dbReference type="ChEBI" id="CHEBI:57972"/>
        <dbReference type="ChEBI" id="CHEBI:64428"/>
        <dbReference type="EC" id="2.8.1.7"/>
    </reaction>
</comment>
<dbReference type="RefSeq" id="WP_210681591.1">
    <property type="nucleotide sequence ID" value="NZ_JAGMWN010000003.1"/>
</dbReference>
<dbReference type="PANTHER" id="PTHR11601">
    <property type="entry name" value="CYSTEINE DESULFURYLASE FAMILY MEMBER"/>
    <property type="match status" value="1"/>
</dbReference>
<evidence type="ECO:0000256" key="7">
    <source>
        <dbReference type="ARBA" id="ARBA00022898"/>
    </source>
</evidence>
<keyword evidence="7" id="KW-0663">Pyridoxal phosphate</keyword>
<accession>A0A8J7S1T3</accession>
<dbReference type="Gene3D" id="3.90.1150.10">
    <property type="entry name" value="Aspartate Aminotransferase, domain 1"/>
    <property type="match status" value="1"/>
</dbReference>
<gene>
    <name evidence="12" type="ORF">KAJ83_08385</name>
</gene>
<reference evidence="12" key="1">
    <citation type="submission" date="2021-04" db="EMBL/GenBank/DDBJ databases">
        <authorList>
            <person name="Zhang D.-C."/>
        </authorList>
    </citation>
    <scope>NUCLEOTIDE SEQUENCE</scope>
    <source>
        <strain evidence="12">CGMCC 1.15697</strain>
    </source>
</reference>
<dbReference type="Proteomes" id="UP000672602">
    <property type="component" value="Unassembled WGS sequence"/>
</dbReference>
<dbReference type="InterPro" id="IPR015422">
    <property type="entry name" value="PyrdxlP-dep_Trfase_small"/>
</dbReference>
<evidence type="ECO:0000259" key="11">
    <source>
        <dbReference type="Pfam" id="PF00266"/>
    </source>
</evidence>
<evidence type="ECO:0000313" key="13">
    <source>
        <dbReference type="Proteomes" id="UP000672602"/>
    </source>
</evidence>
<organism evidence="12 13">
    <name type="scientific">Marivibrio halodurans</name>
    <dbReference type="NCBI Taxonomy" id="2039722"/>
    <lineage>
        <taxon>Bacteria</taxon>
        <taxon>Pseudomonadati</taxon>
        <taxon>Pseudomonadota</taxon>
        <taxon>Alphaproteobacteria</taxon>
        <taxon>Rhodospirillales</taxon>
        <taxon>Rhodospirillaceae</taxon>
        <taxon>Marivibrio</taxon>
    </lineage>
</organism>
<sequence length="373" mass="37106">MTRDAVYLDYNATAPCRPAARAAVAEALAMGGNASSVHGAGRAARAAIERARASVAALAGAEPADLIFTSGATEADNLALRGTGAGHVLVSAVEHDAVTAARPDAGTIPVDGEGRVDLDALDRLLGTVGTGGDGILVSVMAVNNETGAIQPVAAVAERVHAVGGLLHVDAAQAAGRIALAPIWDVADLMSLSAHKMGGPPGVGALLARAAVPLRADSLGGGQERRRRAGTENLPGIAGFGATADELAGGWREESARIAALRDDMEARLAAIAPAAVVAARSAPRAGNVSCIALPGLAAEKQVMALDLAGVAVSAGSACSSGKVTRSRVLDAMGWPPALAGAAIRVSLGWASGEADVDAFLAAYEKLARKAEAA</sequence>
<keyword evidence="13" id="KW-1185">Reference proteome</keyword>
<dbReference type="PIRSF" id="PIRSF005572">
    <property type="entry name" value="NifS"/>
    <property type="match status" value="1"/>
</dbReference>
<evidence type="ECO:0000256" key="8">
    <source>
        <dbReference type="ARBA" id="ARBA00023004"/>
    </source>
</evidence>
<keyword evidence="8" id="KW-0408">Iron</keyword>
<evidence type="ECO:0000256" key="2">
    <source>
        <dbReference type="ARBA" id="ARBA00003120"/>
    </source>
</evidence>
<dbReference type="GO" id="GO:0051536">
    <property type="term" value="F:iron-sulfur cluster binding"/>
    <property type="evidence" value="ECO:0007669"/>
    <property type="project" value="UniProtKB-KW"/>
</dbReference>
<dbReference type="InterPro" id="IPR000192">
    <property type="entry name" value="Aminotrans_V_dom"/>
</dbReference>
<dbReference type="PANTHER" id="PTHR11601:SF34">
    <property type="entry name" value="CYSTEINE DESULFURASE"/>
    <property type="match status" value="1"/>
</dbReference>
<name>A0A8J7S1T3_9PROT</name>
<dbReference type="InterPro" id="IPR016454">
    <property type="entry name" value="Cysteine_dSase"/>
</dbReference>
<evidence type="ECO:0000256" key="9">
    <source>
        <dbReference type="ARBA" id="ARBA00023014"/>
    </source>
</evidence>
<comment type="similarity">
    <text evidence="3">Belongs to the class-V pyridoxal-phosphate-dependent aminotransferase family. NifS/IscS subfamily.</text>
</comment>
<protein>
    <recommendedName>
        <fullName evidence="4">Cysteine desulfurase</fullName>
    </recommendedName>
</protein>
<keyword evidence="5" id="KW-0808">Transferase</keyword>
<comment type="cofactor">
    <cofactor evidence="1">
        <name>pyridoxal 5'-phosphate</name>
        <dbReference type="ChEBI" id="CHEBI:597326"/>
    </cofactor>
</comment>
<feature type="domain" description="Aminotransferase class V" evidence="11">
    <location>
        <begin position="6"/>
        <end position="359"/>
    </location>
</feature>
<dbReference type="Gene3D" id="3.40.640.10">
    <property type="entry name" value="Type I PLP-dependent aspartate aminotransferase-like (Major domain)"/>
    <property type="match status" value="1"/>
</dbReference>
<dbReference type="InterPro" id="IPR015424">
    <property type="entry name" value="PyrdxlP-dep_Trfase"/>
</dbReference>
<evidence type="ECO:0000256" key="10">
    <source>
        <dbReference type="ARBA" id="ARBA00050776"/>
    </source>
</evidence>
<evidence type="ECO:0000256" key="4">
    <source>
        <dbReference type="ARBA" id="ARBA00013558"/>
    </source>
</evidence>
<dbReference type="AlphaFoldDB" id="A0A8J7S1T3"/>
<proteinExistence type="inferred from homology"/>
<dbReference type="EMBL" id="JAGMWN010000003">
    <property type="protein sequence ID" value="MBP5857023.1"/>
    <property type="molecule type" value="Genomic_DNA"/>
</dbReference>
<comment type="caution">
    <text evidence="12">The sequence shown here is derived from an EMBL/GenBank/DDBJ whole genome shotgun (WGS) entry which is preliminary data.</text>
</comment>
<keyword evidence="9" id="KW-0411">Iron-sulfur</keyword>
<comment type="function">
    <text evidence="2">Catalyzes the removal of elemental sulfur atoms from cysteine to produce alanine. Seems to participate in the biosynthesis of the nitrogenase metalloclusters by providing the inorganic sulfur required for the Fe-S core formation.</text>
</comment>
<dbReference type="Gene3D" id="1.10.260.50">
    <property type="match status" value="1"/>
</dbReference>
<dbReference type="GO" id="GO:0031071">
    <property type="term" value="F:cysteine desulfurase activity"/>
    <property type="evidence" value="ECO:0007669"/>
    <property type="project" value="UniProtKB-EC"/>
</dbReference>